<reference evidence="3" key="1">
    <citation type="submission" date="2017-09" db="EMBL/GenBank/DDBJ databases">
        <title>Depth-based differentiation of microbial function through sediment-hosted aquifers and enrichment of novel symbionts in the deep terrestrial subsurface.</title>
        <authorList>
            <person name="Probst A.J."/>
            <person name="Ladd B."/>
            <person name="Jarett J.K."/>
            <person name="Geller-Mcgrath D.E."/>
            <person name="Sieber C.M.K."/>
            <person name="Emerson J.B."/>
            <person name="Anantharaman K."/>
            <person name="Thomas B.C."/>
            <person name="Malmstrom R."/>
            <person name="Stieglmeier M."/>
            <person name="Klingl A."/>
            <person name="Woyke T."/>
            <person name="Ryan C.M."/>
            <person name="Banfield J.F."/>
        </authorList>
    </citation>
    <scope>NUCLEOTIDE SEQUENCE [LARGE SCALE GENOMIC DNA]</scope>
</reference>
<name>A0A2M8KYD2_9BACT</name>
<sequence>MAYHIILEYITAGFRQLGTAFTTDIGIWWLLTPIFLLWIVMEIYAGEYKQERFGFSSALANGFSLFWISLTSFRVFLFIDKTYLNKEAYSDPRLYILALFVLYALFIMYAAFTHTMRTSLTKIIAGPALIYSFSVLSVLWGQRLLVVNTSILSALVISFIIIVFIFFIIRRQLGVRGDVEHILELGKDDHAQE</sequence>
<dbReference type="EMBL" id="PFEF01000001">
    <property type="protein sequence ID" value="PJE64892.1"/>
    <property type="molecule type" value="Genomic_DNA"/>
</dbReference>
<keyword evidence="1" id="KW-0472">Membrane</keyword>
<feature type="transmembrane region" description="Helical" evidence="1">
    <location>
        <begin position="124"/>
        <end position="145"/>
    </location>
</feature>
<keyword evidence="1" id="KW-0812">Transmembrane</keyword>
<comment type="caution">
    <text evidence="2">The sequence shown here is derived from an EMBL/GenBank/DDBJ whole genome shotgun (WGS) entry which is preliminary data.</text>
</comment>
<protein>
    <submittedName>
        <fullName evidence="2">Uncharacterized protein</fullName>
    </submittedName>
</protein>
<feature type="transmembrane region" description="Helical" evidence="1">
    <location>
        <begin position="151"/>
        <end position="169"/>
    </location>
</feature>
<evidence type="ECO:0000313" key="3">
    <source>
        <dbReference type="Proteomes" id="UP000229098"/>
    </source>
</evidence>
<dbReference type="AlphaFoldDB" id="A0A2M8KYD2"/>
<feature type="transmembrane region" description="Helical" evidence="1">
    <location>
        <begin position="27"/>
        <end position="46"/>
    </location>
</feature>
<feature type="transmembrane region" description="Helical" evidence="1">
    <location>
        <begin position="58"/>
        <end position="79"/>
    </location>
</feature>
<evidence type="ECO:0000256" key="1">
    <source>
        <dbReference type="SAM" id="Phobius"/>
    </source>
</evidence>
<keyword evidence="1" id="KW-1133">Transmembrane helix</keyword>
<evidence type="ECO:0000313" key="2">
    <source>
        <dbReference type="EMBL" id="PJE64892.1"/>
    </source>
</evidence>
<feature type="transmembrane region" description="Helical" evidence="1">
    <location>
        <begin position="94"/>
        <end position="112"/>
    </location>
</feature>
<proteinExistence type="predicted"/>
<organism evidence="2 3">
    <name type="scientific">Candidatus Ryanbacteria bacterium CG10_big_fil_rev_8_21_14_0_10_43_42</name>
    <dbReference type="NCBI Taxonomy" id="1974864"/>
    <lineage>
        <taxon>Bacteria</taxon>
        <taxon>Candidatus Ryaniibacteriota</taxon>
    </lineage>
</organism>
<gene>
    <name evidence="2" type="ORF">COU90_00020</name>
</gene>
<accession>A0A2M8KYD2</accession>
<dbReference type="Proteomes" id="UP000229098">
    <property type="component" value="Unassembled WGS sequence"/>
</dbReference>